<dbReference type="Gene3D" id="1.10.10.60">
    <property type="entry name" value="Homeodomain-like"/>
    <property type="match status" value="2"/>
</dbReference>
<evidence type="ECO:0000256" key="2">
    <source>
        <dbReference type="ARBA" id="ARBA00023125"/>
    </source>
</evidence>
<dbReference type="InterPro" id="IPR037923">
    <property type="entry name" value="HTH-like"/>
</dbReference>
<keyword evidence="6" id="KW-1185">Reference proteome</keyword>
<dbReference type="InterPro" id="IPR003313">
    <property type="entry name" value="AraC-bd"/>
</dbReference>
<name>A0ABX2H3P2_9FIRM</name>
<evidence type="ECO:0000313" key="5">
    <source>
        <dbReference type="EMBL" id="NSG83873.1"/>
    </source>
</evidence>
<dbReference type="InterPro" id="IPR018060">
    <property type="entry name" value="HTH_AraC"/>
</dbReference>
<evidence type="ECO:0000256" key="3">
    <source>
        <dbReference type="ARBA" id="ARBA00023163"/>
    </source>
</evidence>
<dbReference type="Proteomes" id="UP001644719">
    <property type="component" value="Unassembled WGS sequence"/>
</dbReference>
<dbReference type="PROSITE" id="PS01124">
    <property type="entry name" value="HTH_ARAC_FAMILY_2"/>
    <property type="match status" value="1"/>
</dbReference>
<comment type="caution">
    <text evidence="5">The sequence shown here is derived from an EMBL/GenBank/DDBJ whole genome shotgun (WGS) entry which is preliminary data.</text>
</comment>
<sequence>MSTRSFSFSNDNPLSTEAVLVNASSSRYEEDWPSIPHTHAFTELFYVSRGSGEFLIENQRFSIARDDLVIINPHILHTETSQSAAPLSYYTVGVDGISFSFRDQKEFQIFNCRKINTDLLFYFHSLFQELDEKKEGYEEICRHTLSILIAQLRRITDSGFQLVPSFHPSKECAQIKRYLDSNYGEDINLDQLAALSHLNKYYLSHEFTRYYGISPINYLNRRRIEVCKNLLENTDHDISDIAHLAGFSSQSYLAQSFRKSCGMTAMEYRRSRRE</sequence>
<reference evidence="5 6" key="1">
    <citation type="journal article" date="2020" name="Cell Host Microbe">
        <title>Functional and Genomic Variation between Human-Derived Isolates of Lachnospiraceae Reveals Inter- and Intra-Species Diversity.</title>
        <authorList>
            <person name="Sorbara M.T."/>
            <person name="Littmann E.R."/>
            <person name="Fontana E."/>
            <person name="Moody T.U."/>
            <person name="Kohout C.E."/>
            <person name="Gjonbalaj M."/>
            <person name="Eaton V."/>
            <person name="Seok R."/>
            <person name="Leiner I.M."/>
            <person name="Pamer E.G."/>
        </authorList>
    </citation>
    <scope>NUCLEOTIDE SEQUENCE [LARGE SCALE GENOMIC DNA]</scope>
    <source>
        <strain evidence="5 6">MSK.17.74</strain>
    </source>
</reference>
<dbReference type="Gene3D" id="2.60.120.10">
    <property type="entry name" value="Jelly Rolls"/>
    <property type="match status" value="1"/>
</dbReference>
<keyword evidence="3" id="KW-0804">Transcription</keyword>
<dbReference type="Pfam" id="PF02311">
    <property type="entry name" value="AraC_binding"/>
    <property type="match status" value="1"/>
</dbReference>
<dbReference type="SUPFAM" id="SSF46689">
    <property type="entry name" value="Homeodomain-like"/>
    <property type="match status" value="2"/>
</dbReference>
<dbReference type="SUPFAM" id="SSF51215">
    <property type="entry name" value="Regulatory protein AraC"/>
    <property type="match status" value="1"/>
</dbReference>
<keyword evidence="1" id="KW-0805">Transcription regulation</keyword>
<evidence type="ECO:0000256" key="1">
    <source>
        <dbReference type="ARBA" id="ARBA00023015"/>
    </source>
</evidence>
<keyword evidence="2" id="KW-0238">DNA-binding</keyword>
<dbReference type="PANTHER" id="PTHR43280">
    <property type="entry name" value="ARAC-FAMILY TRANSCRIPTIONAL REGULATOR"/>
    <property type="match status" value="1"/>
</dbReference>
<proteinExistence type="predicted"/>
<dbReference type="SMART" id="SM00342">
    <property type="entry name" value="HTH_ARAC"/>
    <property type="match status" value="1"/>
</dbReference>
<dbReference type="EMBL" id="JAAITS010000001">
    <property type="protein sequence ID" value="NSG83873.1"/>
    <property type="molecule type" value="Genomic_DNA"/>
</dbReference>
<dbReference type="RefSeq" id="WP_173716000.1">
    <property type="nucleotide sequence ID" value="NZ_JAAINN010000006.1"/>
</dbReference>
<gene>
    <name evidence="5" type="ORF">G5B17_00165</name>
</gene>
<dbReference type="InterPro" id="IPR014710">
    <property type="entry name" value="RmlC-like_jellyroll"/>
</dbReference>
<feature type="domain" description="HTH araC/xylS-type" evidence="4">
    <location>
        <begin position="173"/>
        <end position="271"/>
    </location>
</feature>
<evidence type="ECO:0000259" key="4">
    <source>
        <dbReference type="PROSITE" id="PS01124"/>
    </source>
</evidence>
<dbReference type="InterPro" id="IPR009057">
    <property type="entry name" value="Homeodomain-like_sf"/>
</dbReference>
<protein>
    <submittedName>
        <fullName evidence="5">AraC family transcriptional regulator</fullName>
    </submittedName>
</protein>
<dbReference type="PANTHER" id="PTHR43280:SF28">
    <property type="entry name" value="HTH-TYPE TRANSCRIPTIONAL ACTIVATOR RHAS"/>
    <property type="match status" value="1"/>
</dbReference>
<organism evidence="5 6">
    <name type="scientific">Blautia faecis</name>
    <dbReference type="NCBI Taxonomy" id="871665"/>
    <lineage>
        <taxon>Bacteria</taxon>
        <taxon>Bacillati</taxon>
        <taxon>Bacillota</taxon>
        <taxon>Clostridia</taxon>
        <taxon>Lachnospirales</taxon>
        <taxon>Lachnospiraceae</taxon>
        <taxon>Blautia</taxon>
    </lineage>
</organism>
<evidence type="ECO:0000313" key="6">
    <source>
        <dbReference type="Proteomes" id="UP001644719"/>
    </source>
</evidence>
<accession>A0ABX2H3P2</accession>
<dbReference type="Pfam" id="PF12833">
    <property type="entry name" value="HTH_18"/>
    <property type="match status" value="1"/>
</dbReference>